<dbReference type="SUPFAM" id="SSF101898">
    <property type="entry name" value="NHL repeat"/>
    <property type="match status" value="1"/>
</dbReference>
<sequence>MRTRLLLLCFSLIFISNTNAQSLRELFTQSKQAYEHKNYEEFRNLNLQALKIHPSQPAFLYNLAVAHALNKEPQAAAKALKYILSWNATLKFGEDKDLEGLKASHGLFNKIQAHAEGYRKTVKNSRLLFELPANFHVEDVVRIGEQVYFTDIHSGAVGVYNLKEGNFKEILKLDRSAIAIEKGAEDHIIWISASMMDQYSDFDTEKALQSTLLKFDTRQQKVITKINIPGKSVIGSMIMDAGGTLYATNSVKPEVLLIDAKEGAVKKTIEIEGAFNLQGIALDKNRQQLYIADYIKGIAKLDLKSGSVEWLRSEEYLLKGIDGLYLIKEGSLIAIQNNSNPRRVVQIAFKGNQVQKVTLLDNALPLDGEPTNGYYDPSYGFIYVANSQWPFYSKENKPLKEKWEKQQIRVMEEL</sequence>
<dbReference type="Gene3D" id="1.25.40.10">
    <property type="entry name" value="Tetratricopeptide repeat domain"/>
    <property type="match status" value="1"/>
</dbReference>
<dbReference type="InterPro" id="IPR015943">
    <property type="entry name" value="WD40/YVTN_repeat-like_dom_sf"/>
</dbReference>
<dbReference type="PANTHER" id="PTHR47197:SF3">
    <property type="entry name" value="DIHYDRO-HEME D1 DEHYDROGENASE"/>
    <property type="match status" value="1"/>
</dbReference>
<dbReference type="Gene3D" id="2.130.10.10">
    <property type="entry name" value="YVTN repeat-like/Quinoprotein amine dehydrogenase"/>
    <property type="match status" value="1"/>
</dbReference>
<dbReference type="RefSeq" id="WP_163607541.1">
    <property type="nucleotide sequence ID" value="NZ_JAABOO010000003.1"/>
</dbReference>
<protein>
    <recommendedName>
        <fullName evidence="4">SMP-30/Gluconolactonase/LRE-like region domain-containing protein</fullName>
    </recommendedName>
</protein>
<proteinExistence type="predicted"/>
<reference evidence="2 3" key="1">
    <citation type="submission" date="2020-01" db="EMBL/GenBank/DDBJ databases">
        <title>Leptobacterium flavescens.</title>
        <authorList>
            <person name="Wang G."/>
        </authorList>
    </citation>
    <scope>NUCLEOTIDE SEQUENCE [LARGE SCALE GENOMIC DNA]</scope>
    <source>
        <strain evidence="2 3">KCTC 22160</strain>
    </source>
</reference>
<feature type="signal peptide" evidence="1">
    <location>
        <begin position="1"/>
        <end position="20"/>
    </location>
</feature>
<dbReference type="SUPFAM" id="SSF48452">
    <property type="entry name" value="TPR-like"/>
    <property type="match status" value="1"/>
</dbReference>
<dbReference type="InterPro" id="IPR011990">
    <property type="entry name" value="TPR-like_helical_dom_sf"/>
</dbReference>
<dbReference type="PANTHER" id="PTHR47197">
    <property type="entry name" value="PROTEIN NIRF"/>
    <property type="match status" value="1"/>
</dbReference>
<dbReference type="EMBL" id="JAABOO010000003">
    <property type="protein sequence ID" value="NER14249.1"/>
    <property type="molecule type" value="Genomic_DNA"/>
</dbReference>
<evidence type="ECO:0000313" key="3">
    <source>
        <dbReference type="Proteomes" id="UP000468581"/>
    </source>
</evidence>
<dbReference type="InterPro" id="IPR051200">
    <property type="entry name" value="Host-pathogen_enzymatic-act"/>
</dbReference>
<accession>A0A6P0UR63</accession>
<gene>
    <name evidence="2" type="ORF">GWK08_12420</name>
</gene>
<keyword evidence="3" id="KW-1185">Reference proteome</keyword>
<feature type="chain" id="PRO_5026719634" description="SMP-30/Gluconolactonase/LRE-like region domain-containing protein" evidence="1">
    <location>
        <begin position="21"/>
        <end position="414"/>
    </location>
</feature>
<dbReference type="Proteomes" id="UP000468581">
    <property type="component" value="Unassembled WGS sequence"/>
</dbReference>
<keyword evidence="1" id="KW-0732">Signal</keyword>
<evidence type="ECO:0008006" key="4">
    <source>
        <dbReference type="Google" id="ProtNLM"/>
    </source>
</evidence>
<dbReference type="AlphaFoldDB" id="A0A6P0UR63"/>
<name>A0A6P0UR63_9FLAO</name>
<comment type="caution">
    <text evidence="2">The sequence shown here is derived from an EMBL/GenBank/DDBJ whole genome shotgun (WGS) entry which is preliminary data.</text>
</comment>
<organism evidence="2 3">
    <name type="scientific">Leptobacterium flavescens</name>
    <dbReference type="NCBI Taxonomy" id="472055"/>
    <lineage>
        <taxon>Bacteria</taxon>
        <taxon>Pseudomonadati</taxon>
        <taxon>Bacteroidota</taxon>
        <taxon>Flavobacteriia</taxon>
        <taxon>Flavobacteriales</taxon>
        <taxon>Flavobacteriaceae</taxon>
        <taxon>Leptobacterium</taxon>
    </lineage>
</organism>
<evidence type="ECO:0000256" key="1">
    <source>
        <dbReference type="SAM" id="SignalP"/>
    </source>
</evidence>
<evidence type="ECO:0000313" key="2">
    <source>
        <dbReference type="EMBL" id="NER14249.1"/>
    </source>
</evidence>